<dbReference type="PATRIC" id="fig|758793.3.peg.5224"/>
<dbReference type="HOGENOM" id="CLU_140199_0_0_4"/>
<dbReference type="AlphaFoldDB" id="R4WQX7"/>
<proteinExistence type="predicted"/>
<protein>
    <submittedName>
        <fullName evidence="1">Uncharacterized protein</fullName>
    </submittedName>
</protein>
<keyword evidence="1" id="KW-0614">Plasmid</keyword>
<evidence type="ECO:0000313" key="1">
    <source>
        <dbReference type="EMBL" id="BAN27004.1"/>
    </source>
</evidence>
<accession>R4WQX7</accession>
<sequence>MNTQLSTQLSEQCKSRLYRMKFEAPVENVAFVMADSREAAWRIGKTVMAVLHSVGIQDVSVHDIRSFRELMRTGVSEDEDLRIFELAASDGQVDEWTRAPYFFTDDASLLGKWAALCADLAASLVRTAIRRAR</sequence>
<dbReference type="Proteomes" id="UP000013966">
    <property type="component" value="Plasmid p1"/>
</dbReference>
<keyword evidence="2" id="KW-1185">Reference proteome</keyword>
<dbReference type="KEGG" id="buo:BRPE64_DCDS00680"/>
<evidence type="ECO:0000313" key="2">
    <source>
        <dbReference type="Proteomes" id="UP000013966"/>
    </source>
</evidence>
<dbReference type="EMBL" id="AP013061">
    <property type="protein sequence ID" value="BAN27004.1"/>
    <property type="molecule type" value="Genomic_DNA"/>
</dbReference>
<name>R4WQX7_9BURK</name>
<geneLocation type="plasmid" evidence="1 2">
    <name>p1</name>
</geneLocation>
<reference evidence="1 2" key="1">
    <citation type="journal article" date="2013" name="Genome Announc.">
        <title>Complete Genome Sequence of Burkholderia sp. Strain RPE64, Bacterial Symbiont of the Bean Bug Riptortus pedestris.</title>
        <authorList>
            <person name="Shibata T.F."/>
            <person name="Maeda T."/>
            <person name="Nikoh N."/>
            <person name="Yamaguchi K."/>
            <person name="Oshima K."/>
            <person name="Hattori M."/>
            <person name="Nishiyama T."/>
            <person name="Hasebe M."/>
            <person name="Fukatsu T."/>
            <person name="Kikuchi Y."/>
            <person name="Shigenobu S."/>
        </authorList>
    </citation>
    <scope>NUCLEOTIDE SEQUENCE [LARGE SCALE GENOMIC DNA]</scope>
    <source>
        <plasmid evidence="1 2">p1</plasmid>
    </source>
</reference>
<organism evidence="1 2">
    <name type="scientific">Caballeronia insecticola</name>
    <dbReference type="NCBI Taxonomy" id="758793"/>
    <lineage>
        <taxon>Bacteria</taxon>
        <taxon>Pseudomonadati</taxon>
        <taxon>Pseudomonadota</taxon>
        <taxon>Betaproteobacteria</taxon>
        <taxon>Burkholderiales</taxon>
        <taxon>Burkholderiaceae</taxon>
        <taxon>Caballeronia</taxon>
    </lineage>
</organism>
<reference evidence="1 2" key="2">
    <citation type="journal article" date="2018" name="Int. J. Syst. Evol. Microbiol.">
        <title>Burkholderia insecticola sp. nov., a gut symbiotic bacterium of the bean bug Riptortus pedestris.</title>
        <authorList>
            <person name="Takeshita K."/>
            <person name="Tamaki H."/>
            <person name="Ohbayashi T."/>
            <person name="Meng X.-Y."/>
            <person name="Sone T."/>
            <person name="Mitani Y."/>
            <person name="Peeters C."/>
            <person name="Kikuchi Y."/>
            <person name="Vandamme P."/>
        </authorList>
    </citation>
    <scope>NUCLEOTIDE SEQUENCE [LARGE SCALE GENOMIC DNA]</scope>
    <source>
        <strain evidence="1">RPE64</strain>
        <plasmid evidence="1 2">p1</plasmid>
    </source>
</reference>
<gene>
    <name evidence="1" type="ORF">BRPE64_DCDS00680</name>
</gene>
<dbReference type="OrthoDB" id="9006417at2"/>